<dbReference type="EMBL" id="RAVZ01000394">
    <property type="protein sequence ID" value="RKG73811.1"/>
    <property type="molecule type" value="Genomic_DNA"/>
</dbReference>
<comment type="caution">
    <text evidence="2">The sequence shown here is derived from an EMBL/GenBank/DDBJ whole genome shotgun (WGS) entry which is preliminary data.</text>
</comment>
<sequence length="269" mass="29372">MCTTCRWKTGPRRRASEVPVAEHAQRDEGGPEHVFFSPHPDDVALGAYASLLGVPRGIVPTLVTVFSQSCWEFVLPVDPTRALAVTSLRMGEDRRFARAHGADLVHLGFRDTSLRSPPGGPAESEEATAALSVRVREALGEVLAHVSDDAVCYVPLGISSHVDHLLVRDAVRALRGDRGTLVYYEDLPYSAHHPDDEIIDYAWALGLSPRCLDLTALWPAKLRGLSFYASQLEAATLPAVEAHARRLGTGRKLCERVWTVGPRAWGDAP</sequence>
<name>A0A3A8I677_9BACT</name>
<dbReference type="Pfam" id="PF02585">
    <property type="entry name" value="PIG-L"/>
    <property type="match status" value="1"/>
</dbReference>
<accession>A0A3A8I677</accession>
<evidence type="ECO:0008006" key="4">
    <source>
        <dbReference type="Google" id="ProtNLM"/>
    </source>
</evidence>
<reference evidence="3" key="1">
    <citation type="submission" date="2018-09" db="EMBL/GenBank/DDBJ databases">
        <authorList>
            <person name="Livingstone P.G."/>
            <person name="Whitworth D.E."/>
        </authorList>
    </citation>
    <scope>NUCLEOTIDE SEQUENCE [LARGE SCALE GENOMIC DNA]</scope>
    <source>
        <strain evidence="3">CA054A</strain>
    </source>
</reference>
<organism evidence="2 3">
    <name type="scientific">Corallococcus terminator</name>
    <dbReference type="NCBI Taxonomy" id="2316733"/>
    <lineage>
        <taxon>Bacteria</taxon>
        <taxon>Pseudomonadati</taxon>
        <taxon>Myxococcota</taxon>
        <taxon>Myxococcia</taxon>
        <taxon>Myxococcales</taxon>
        <taxon>Cystobacterineae</taxon>
        <taxon>Myxococcaceae</taxon>
        <taxon>Corallococcus</taxon>
    </lineage>
</organism>
<evidence type="ECO:0000313" key="2">
    <source>
        <dbReference type="EMBL" id="RKG73811.1"/>
    </source>
</evidence>
<keyword evidence="3" id="KW-1185">Reference proteome</keyword>
<dbReference type="SUPFAM" id="SSF102588">
    <property type="entry name" value="LmbE-like"/>
    <property type="match status" value="1"/>
</dbReference>
<dbReference type="Proteomes" id="UP000268094">
    <property type="component" value="Unassembled WGS sequence"/>
</dbReference>
<dbReference type="InterPro" id="IPR003737">
    <property type="entry name" value="GlcNAc_PI_deacetylase-related"/>
</dbReference>
<evidence type="ECO:0000313" key="3">
    <source>
        <dbReference type="Proteomes" id="UP000268094"/>
    </source>
</evidence>
<protein>
    <recommendedName>
        <fullName evidence="4">PIG-L family deacetylase</fullName>
    </recommendedName>
</protein>
<dbReference type="Gene3D" id="3.40.50.10320">
    <property type="entry name" value="LmbE-like"/>
    <property type="match status" value="1"/>
</dbReference>
<gene>
    <name evidence="2" type="ORF">D7V88_35835</name>
</gene>
<proteinExistence type="predicted"/>
<evidence type="ECO:0000256" key="1">
    <source>
        <dbReference type="SAM" id="MobiDB-lite"/>
    </source>
</evidence>
<dbReference type="AlphaFoldDB" id="A0A3A8I677"/>
<feature type="region of interest" description="Disordered" evidence="1">
    <location>
        <begin position="13"/>
        <end position="34"/>
    </location>
</feature>
<dbReference type="InterPro" id="IPR024078">
    <property type="entry name" value="LmbE-like_dom_sf"/>
</dbReference>